<name>A0ABS4CFP9_9ENTE</name>
<accession>A0ABS4CFP9</accession>
<dbReference type="Proteomes" id="UP000673375">
    <property type="component" value="Unassembled WGS sequence"/>
</dbReference>
<sequence length="167" mass="19763">MGTFEQFDQELREQLPSVIEEALSAEANDKIYSIAFVTTDDYYGFYVASDHDTENNPHNIWEFFEWKQAIYPKFLYQTVVEIVESSPIDFTKRSDEKWNFGQQLMGLLNKHIQSLQSEVFEKHGYQKEDILFFMTMSDGDYMDELLVESVKLFNQSETIEKYQISLE</sequence>
<dbReference type="EMBL" id="JAEDXU010000001">
    <property type="protein sequence ID" value="MBP1044664.1"/>
    <property type="molecule type" value="Genomic_DNA"/>
</dbReference>
<reference evidence="1 2" key="1">
    <citation type="submission" date="2020-12" db="EMBL/GenBank/DDBJ databases">
        <title>Vagococcus allomyrinae sp. nov. and Enterococcus lavae sp. nov., isolated from the larvae of Allomyrina dichotoma.</title>
        <authorList>
            <person name="Lee S.D."/>
        </authorList>
    </citation>
    <scope>NUCLEOTIDE SEQUENCE [LARGE SCALE GENOMIC DNA]</scope>
    <source>
        <strain evidence="1 2">BWM-S5</strain>
    </source>
</reference>
<protein>
    <submittedName>
        <fullName evidence="1">DUF4303 domain-containing protein</fullName>
    </submittedName>
</protein>
<comment type="caution">
    <text evidence="1">The sequence shown here is derived from an EMBL/GenBank/DDBJ whole genome shotgun (WGS) entry which is preliminary data.</text>
</comment>
<gene>
    <name evidence="1" type="ORF">I6N96_00115</name>
</gene>
<organism evidence="1 2">
    <name type="scientific">Enterococcus larvae</name>
    <dbReference type="NCBI Taxonomy" id="2794352"/>
    <lineage>
        <taxon>Bacteria</taxon>
        <taxon>Bacillati</taxon>
        <taxon>Bacillota</taxon>
        <taxon>Bacilli</taxon>
        <taxon>Lactobacillales</taxon>
        <taxon>Enterococcaceae</taxon>
        <taxon>Enterococcus</taxon>
    </lineage>
</organism>
<dbReference type="RefSeq" id="WP_209555473.1">
    <property type="nucleotide sequence ID" value="NZ_JAEDXU010000001.1"/>
</dbReference>
<evidence type="ECO:0000313" key="1">
    <source>
        <dbReference type="EMBL" id="MBP1044664.1"/>
    </source>
</evidence>
<proteinExistence type="predicted"/>
<dbReference type="Pfam" id="PF14136">
    <property type="entry name" value="DUF4303"/>
    <property type="match status" value="1"/>
</dbReference>
<keyword evidence="2" id="KW-1185">Reference proteome</keyword>
<dbReference type="InterPro" id="IPR025409">
    <property type="entry name" value="DUF4303"/>
</dbReference>
<evidence type="ECO:0000313" key="2">
    <source>
        <dbReference type="Proteomes" id="UP000673375"/>
    </source>
</evidence>